<reference evidence="2" key="1">
    <citation type="submission" date="2024-10" db="EMBL/GenBank/DDBJ databases">
        <authorList>
            <person name="Ryan C."/>
        </authorList>
    </citation>
    <scope>NUCLEOTIDE SEQUENCE [LARGE SCALE GENOMIC DNA]</scope>
</reference>
<dbReference type="Proteomes" id="UP001497457">
    <property type="component" value="Chromosome 24b"/>
</dbReference>
<evidence type="ECO:0000256" key="1">
    <source>
        <dbReference type="SAM" id="SignalP"/>
    </source>
</evidence>
<evidence type="ECO:0000313" key="3">
    <source>
        <dbReference type="Proteomes" id="UP001497457"/>
    </source>
</evidence>
<keyword evidence="1" id="KW-0732">Signal</keyword>
<accession>A0ABC9B4J6</accession>
<sequence length="50" mass="5135">MARNLSTSAQLLVALVVLLVFVNGILAGTPSTCANSPKQQSCPPIPGQNN</sequence>
<organism evidence="2 3">
    <name type="scientific">Urochloa decumbens</name>
    <dbReference type="NCBI Taxonomy" id="240449"/>
    <lineage>
        <taxon>Eukaryota</taxon>
        <taxon>Viridiplantae</taxon>
        <taxon>Streptophyta</taxon>
        <taxon>Embryophyta</taxon>
        <taxon>Tracheophyta</taxon>
        <taxon>Spermatophyta</taxon>
        <taxon>Magnoliopsida</taxon>
        <taxon>Liliopsida</taxon>
        <taxon>Poales</taxon>
        <taxon>Poaceae</taxon>
        <taxon>PACMAD clade</taxon>
        <taxon>Panicoideae</taxon>
        <taxon>Panicodae</taxon>
        <taxon>Paniceae</taxon>
        <taxon>Melinidinae</taxon>
        <taxon>Urochloa</taxon>
    </lineage>
</organism>
<gene>
    <name evidence="2" type="ORF">URODEC1_LOCUS61520</name>
</gene>
<dbReference type="EMBL" id="OZ075134">
    <property type="protein sequence ID" value="CAL4993404.1"/>
    <property type="molecule type" value="Genomic_DNA"/>
</dbReference>
<name>A0ABC9B4J6_9POAL</name>
<keyword evidence="3" id="KW-1185">Reference proteome</keyword>
<evidence type="ECO:0000313" key="2">
    <source>
        <dbReference type="EMBL" id="CAL4993404.1"/>
    </source>
</evidence>
<protein>
    <submittedName>
        <fullName evidence="2">Uncharacterized protein</fullName>
    </submittedName>
</protein>
<feature type="signal peptide" evidence="1">
    <location>
        <begin position="1"/>
        <end position="27"/>
    </location>
</feature>
<feature type="chain" id="PRO_5044762782" evidence="1">
    <location>
        <begin position="28"/>
        <end position="50"/>
    </location>
</feature>
<dbReference type="AlphaFoldDB" id="A0ABC9B4J6"/>
<proteinExistence type="predicted"/>